<accession>A0ABQ2YJL4</accession>
<dbReference type="RefSeq" id="WP_190022634.1">
    <property type="nucleotide sequence ID" value="NZ_BMUT01000007.1"/>
</dbReference>
<sequence>MSTPAWWDELMSVSDALAAADRAEVAYWRGGAEDGREDSHEDDVPPVTLRLAALGREFASHAHELTAEQQHRFLGVLEDVLRTGSEADGTAVATGFFESLLNAWNGGFDLQAAWAGVGAESQACCLDLNQFWGIESPEWMLPRVA</sequence>
<reference evidence="2" key="1">
    <citation type="journal article" date="2019" name="Int. J. Syst. Evol. Microbiol.">
        <title>The Global Catalogue of Microorganisms (GCM) 10K type strain sequencing project: providing services to taxonomists for standard genome sequencing and annotation.</title>
        <authorList>
            <consortium name="The Broad Institute Genomics Platform"/>
            <consortium name="The Broad Institute Genome Sequencing Center for Infectious Disease"/>
            <person name="Wu L."/>
            <person name="Ma J."/>
        </authorList>
    </citation>
    <scope>NUCLEOTIDE SEQUENCE [LARGE SCALE GENOMIC DNA]</scope>
    <source>
        <strain evidence="2">JCM 4586</strain>
    </source>
</reference>
<gene>
    <name evidence="1" type="ORF">GCM10010324_35090</name>
</gene>
<keyword evidence="2" id="KW-1185">Reference proteome</keyword>
<comment type="caution">
    <text evidence="1">The sequence shown here is derived from an EMBL/GenBank/DDBJ whole genome shotgun (WGS) entry which is preliminary data.</text>
</comment>
<evidence type="ECO:0000313" key="2">
    <source>
        <dbReference type="Proteomes" id="UP000659223"/>
    </source>
</evidence>
<organism evidence="1 2">
    <name type="scientific">Streptomyces hiroshimensis</name>
    <dbReference type="NCBI Taxonomy" id="66424"/>
    <lineage>
        <taxon>Bacteria</taxon>
        <taxon>Bacillati</taxon>
        <taxon>Actinomycetota</taxon>
        <taxon>Actinomycetes</taxon>
        <taxon>Kitasatosporales</taxon>
        <taxon>Streptomycetaceae</taxon>
        <taxon>Streptomyces</taxon>
    </lineage>
</organism>
<name>A0ABQ2YJL4_9ACTN</name>
<dbReference type="Proteomes" id="UP000659223">
    <property type="component" value="Unassembled WGS sequence"/>
</dbReference>
<dbReference type="EMBL" id="BMUT01000007">
    <property type="protein sequence ID" value="GGX86535.1"/>
    <property type="molecule type" value="Genomic_DNA"/>
</dbReference>
<proteinExistence type="predicted"/>
<evidence type="ECO:0000313" key="1">
    <source>
        <dbReference type="EMBL" id="GGX86535.1"/>
    </source>
</evidence>
<protein>
    <submittedName>
        <fullName evidence="1">Uncharacterized protein</fullName>
    </submittedName>
</protein>